<name>A0A3N1P212_9GAMM</name>
<dbReference type="EMBL" id="RJUL01000010">
    <property type="protein sequence ID" value="ROQ22495.1"/>
    <property type="molecule type" value="Genomic_DNA"/>
</dbReference>
<dbReference type="InterPro" id="IPR010982">
    <property type="entry name" value="Lambda_DNA-bd_dom_sf"/>
</dbReference>
<evidence type="ECO:0000313" key="5">
    <source>
        <dbReference type="EMBL" id="ROQ22495.1"/>
    </source>
</evidence>
<keyword evidence="6" id="KW-1185">Reference proteome</keyword>
<feature type="domain" description="HTH cro/C1-type" evidence="4">
    <location>
        <begin position="12"/>
        <end position="65"/>
    </location>
</feature>
<keyword evidence="2" id="KW-0238">DNA-binding</keyword>
<dbReference type="SMART" id="SM00530">
    <property type="entry name" value="HTH_XRE"/>
    <property type="match status" value="1"/>
</dbReference>
<evidence type="ECO:0000256" key="2">
    <source>
        <dbReference type="ARBA" id="ARBA00023125"/>
    </source>
</evidence>
<dbReference type="STRING" id="584787.GCA_001247655_02253"/>
<accession>A0A3N1P212</accession>
<comment type="caution">
    <text evidence="5">The sequence shown here is derived from an EMBL/GenBank/DDBJ whole genome shotgun (WGS) entry which is preliminary data.</text>
</comment>
<dbReference type="Pfam" id="PF13560">
    <property type="entry name" value="HTH_31"/>
    <property type="match status" value="1"/>
</dbReference>
<dbReference type="PANTHER" id="PTHR36511:SF4">
    <property type="entry name" value="ANTITOXIN MQSA"/>
    <property type="match status" value="1"/>
</dbReference>
<proteinExistence type="predicted"/>
<dbReference type="Gene3D" id="1.10.260.40">
    <property type="entry name" value="lambda repressor-like DNA-binding domains"/>
    <property type="match status" value="1"/>
</dbReference>
<gene>
    <name evidence="5" type="ORF">EDC28_110139</name>
</gene>
<reference evidence="5 6" key="1">
    <citation type="submission" date="2018-11" db="EMBL/GenBank/DDBJ databases">
        <title>Genomic Encyclopedia of Type Strains, Phase IV (KMG-IV): sequencing the most valuable type-strain genomes for metagenomic binning, comparative biology and taxonomic classification.</title>
        <authorList>
            <person name="Goeker M."/>
        </authorList>
    </citation>
    <scope>NUCLEOTIDE SEQUENCE [LARGE SCALE GENOMIC DNA]</scope>
    <source>
        <strain evidence="5 6">DSM 21945</strain>
    </source>
</reference>
<evidence type="ECO:0000256" key="1">
    <source>
        <dbReference type="ARBA" id="ARBA00023015"/>
    </source>
</evidence>
<dbReference type="Proteomes" id="UP000268033">
    <property type="component" value="Unassembled WGS sequence"/>
</dbReference>
<protein>
    <submittedName>
        <fullName evidence="5">Helix-turn-helix protein</fullName>
    </submittedName>
</protein>
<dbReference type="GO" id="GO:0003677">
    <property type="term" value="F:DNA binding"/>
    <property type="evidence" value="ECO:0007669"/>
    <property type="project" value="UniProtKB-KW"/>
</dbReference>
<keyword evidence="1" id="KW-0805">Transcription regulation</keyword>
<dbReference type="PANTHER" id="PTHR36511">
    <property type="entry name" value="MERR FAMILY BACTERIAL REGULATORY PROTEIN"/>
    <property type="match status" value="1"/>
</dbReference>
<dbReference type="CDD" id="cd00093">
    <property type="entry name" value="HTH_XRE"/>
    <property type="match status" value="1"/>
</dbReference>
<evidence type="ECO:0000259" key="4">
    <source>
        <dbReference type="PROSITE" id="PS50943"/>
    </source>
</evidence>
<dbReference type="AlphaFoldDB" id="A0A3N1P212"/>
<evidence type="ECO:0000256" key="3">
    <source>
        <dbReference type="ARBA" id="ARBA00023163"/>
    </source>
</evidence>
<dbReference type="InterPro" id="IPR001387">
    <property type="entry name" value="Cro/C1-type_HTH"/>
</dbReference>
<keyword evidence="3" id="KW-0804">Transcription</keyword>
<organism evidence="5 6">
    <name type="scientific">Gallaecimonas pentaromativorans</name>
    <dbReference type="NCBI Taxonomy" id="584787"/>
    <lineage>
        <taxon>Bacteria</taxon>
        <taxon>Pseudomonadati</taxon>
        <taxon>Pseudomonadota</taxon>
        <taxon>Gammaproteobacteria</taxon>
        <taxon>Enterobacterales</taxon>
        <taxon>Gallaecimonadaceae</taxon>
        <taxon>Gallaecimonas</taxon>
    </lineage>
</organism>
<evidence type="ECO:0000313" key="6">
    <source>
        <dbReference type="Proteomes" id="UP000268033"/>
    </source>
</evidence>
<dbReference type="SUPFAM" id="SSF47413">
    <property type="entry name" value="lambda repressor-like DNA-binding domains"/>
    <property type="match status" value="1"/>
</dbReference>
<dbReference type="InterPro" id="IPR052359">
    <property type="entry name" value="HTH-type_reg/antitoxin"/>
</dbReference>
<sequence>MQDEQEFDAERIKAIRAKTGLTQKAFAELIEVNMGTLRHWEQGRRVPTGPAKALLRALEKDVVAVLAALQ</sequence>
<dbReference type="PROSITE" id="PS50943">
    <property type="entry name" value="HTH_CROC1"/>
    <property type="match status" value="1"/>
</dbReference>